<name>A0AAW9S3H3_9BACT</name>
<sequence length="111" mass="12083">MKLFKKSLLVVSACLLSLSLFSFKPASINEANLSVATVSYSSTTLQPSTDHAAARITALARTAKKVWDRSGKEAAKFVAYEVVMRGVDWVLSAEAPVVALEDEMNYKLSKL</sequence>
<organism evidence="2 3">
    <name type="scientific">Rapidithrix thailandica</name>
    <dbReference type="NCBI Taxonomy" id="413964"/>
    <lineage>
        <taxon>Bacteria</taxon>
        <taxon>Pseudomonadati</taxon>
        <taxon>Bacteroidota</taxon>
        <taxon>Cytophagia</taxon>
        <taxon>Cytophagales</taxon>
        <taxon>Flammeovirgaceae</taxon>
        <taxon>Rapidithrix</taxon>
    </lineage>
</organism>
<accession>A0AAW9S3H3</accession>
<feature type="chain" id="PRO_5043320262" evidence="1">
    <location>
        <begin position="27"/>
        <end position="111"/>
    </location>
</feature>
<gene>
    <name evidence="2" type="ORF">AAG747_00130</name>
</gene>
<evidence type="ECO:0000313" key="3">
    <source>
        <dbReference type="Proteomes" id="UP001403385"/>
    </source>
</evidence>
<evidence type="ECO:0000313" key="2">
    <source>
        <dbReference type="EMBL" id="MEN7546290.1"/>
    </source>
</evidence>
<feature type="signal peptide" evidence="1">
    <location>
        <begin position="1"/>
        <end position="26"/>
    </location>
</feature>
<dbReference type="Proteomes" id="UP001403385">
    <property type="component" value="Unassembled WGS sequence"/>
</dbReference>
<reference evidence="2 3" key="1">
    <citation type="submission" date="2024-04" db="EMBL/GenBank/DDBJ databases">
        <title>Novel genus in family Flammeovirgaceae.</title>
        <authorList>
            <person name="Nguyen T.H."/>
            <person name="Vuong T.Q."/>
            <person name="Le H."/>
            <person name="Kim S.-G."/>
        </authorList>
    </citation>
    <scope>NUCLEOTIDE SEQUENCE [LARGE SCALE GENOMIC DNA]</scope>
    <source>
        <strain evidence="2 3">JCM 23209</strain>
    </source>
</reference>
<comment type="caution">
    <text evidence="2">The sequence shown here is derived from an EMBL/GenBank/DDBJ whole genome shotgun (WGS) entry which is preliminary data.</text>
</comment>
<keyword evidence="1" id="KW-0732">Signal</keyword>
<keyword evidence="3" id="KW-1185">Reference proteome</keyword>
<evidence type="ECO:0000256" key="1">
    <source>
        <dbReference type="SAM" id="SignalP"/>
    </source>
</evidence>
<dbReference type="EMBL" id="JBDKWZ010000001">
    <property type="protein sequence ID" value="MEN7546290.1"/>
    <property type="molecule type" value="Genomic_DNA"/>
</dbReference>
<proteinExistence type="predicted"/>
<dbReference type="AlphaFoldDB" id="A0AAW9S3H3"/>
<protein>
    <submittedName>
        <fullName evidence="2">Uncharacterized protein</fullName>
    </submittedName>
</protein>
<dbReference type="RefSeq" id="WP_346819078.1">
    <property type="nucleotide sequence ID" value="NZ_JBDKWZ010000001.1"/>
</dbReference>